<sequence>MSFRAILKVDGEESKVLHCSYSFLQVTDATGKPTSIPQGGMITLKIESNGITNFYDWMISPTQVKSGDITFYRRDEMSKLKTLEFTDAHCVGYQETFDHLGEHPMQVEMKLSPRELKLNDSIFQNNWPE</sequence>
<dbReference type="EMBL" id="JBHUOX010000005">
    <property type="protein sequence ID" value="MFD3000326.1"/>
    <property type="molecule type" value="Genomic_DNA"/>
</dbReference>
<dbReference type="Proteomes" id="UP001597641">
    <property type="component" value="Unassembled WGS sequence"/>
</dbReference>
<accession>A0ABW6BSU5</accession>
<organism evidence="1 2">
    <name type="scientific">Pontibacter toksunensis</name>
    <dbReference type="NCBI Taxonomy" id="1332631"/>
    <lineage>
        <taxon>Bacteria</taxon>
        <taxon>Pseudomonadati</taxon>
        <taxon>Bacteroidota</taxon>
        <taxon>Cytophagia</taxon>
        <taxon>Cytophagales</taxon>
        <taxon>Hymenobacteraceae</taxon>
        <taxon>Pontibacter</taxon>
    </lineage>
</organism>
<evidence type="ECO:0000313" key="1">
    <source>
        <dbReference type="EMBL" id="MFD3000326.1"/>
    </source>
</evidence>
<reference evidence="2" key="1">
    <citation type="journal article" date="2019" name="Int. J. Syst. Evol. Microbiol.">
        <title>The Global Catalogue of Microorganisms (GCM) 10K type strain sequencing project: providing services to taxonomists for standard genome sequencing and annotation.</title>
        <authorList>
            <consortium name="The Broad Institute Genomics Platform"/>
            <consortium name="The Broad Institute Genome Sequencing Center for Infectious Disease"/>
            <person name="Wu L."/>
            <person name="Ma J."/>
        </authorList>
    </citation>
    <scope>NUCLEOTIDE SEQUENCE [LARGE SCALE GENOMIC DNA]</scope>
    <source>
        <strain evidence="2">KCTC 23984</strain>
    </source>
</reference>
<dbReference type="InterPro" id="IPR041408">
    <property type="entry name" value="Hcp_Tssd"/>
</dbReference>
<name>A0ABW6BSU5_9BACT</name>
<dbReference type="RefSeq" id="WP_377483224.1">
    <property type="nucleotide sequence ID" value="NZ_JBHUOX010000005.1"/>
</dbReference>
<protein>
    <submittedName>
        <fullName evidence="1">Type VI secretion system tube protein TssD</fullName>
    </submittedName>
</protein>
<evidence type="ECO:0000313" key="2">
    <source>
        <dbReference type="Proteomes" id="UP001597641"/>
    </source>
</evidence>
<proteinExistence type="predicted"/>
<dbReference type="Pfam" id="PF17642">
    <property type="entry name" value="TssD"/>
    <property type="match status" value="1"/>
</dbReference>
<comment type="caution">
    <text evidence="1">The sequence shown here is derived from an EMBL/GenBank/DDBJ whole genome shotgun (WGS) entry which is preliminary data.</text>
</comment>
<gene>
    <name evidence="1" type="primary">tssD</name>
    <name evidence="1" type="ORF">ACFS7Z_08140</name>
</gene>
<keyword evidence="2" id="KW-1185">Reference proteome</keyword>